<evidence type="ECO:0000313" key="2">
    <source>
        <dbReference type="Proteomes" id="UP001162030"/>
    </source>
</evidence>
<dbReference type="EMBL" id="OX458333">
    <property type="protein sequence ID" value="CAI8845146.1"/>
    <property type="molecule type" value="Genomic_DNA"/>
</dbReference>
<protein>
    <submittedName>
        <fullName evidence="1">Uncharacterized protein</fullName>
    </submittedName>
</protein>
<proteinExistence type="predicted"/>
<name>A0ABN8X7L9_9GAMM</name>
<accession>A0ABN8X7L9</accession>
<dbReference type="Proteomes" id="UP001162030">
    <property type="component" value="Chromosome"/>
</dbReference>
<reference evidence="1 2" key="1">
    <citation type="submission" date="2023-03" db="EMBL/GenBank/DDBJ databases">
        <authorList>
            <person name="Pearce D."/>
        </authorList>
    </citation>
    <scope>NUCLEOTIDE SEQUENCE [LARGE SCALE GENOMIC DNA]</scope>
    <source>
        <strain evidence="1">Msz</strain>
    </source>
</reference>
<sequence length="122" mass="12925">MCSGHFWYPGDFFILTSWFDGNNHGDGLVPGQQSTGTVRAGDDFEQVTVGIFEVQSASAVIVIDLAAPVLSGIGPVIELPLADAAKNAIEIVLADQEGVVMRVDGTVGLVEIERDTIAELDH</sequence>
<evidence type="ECO:0000313" key="1">
    <source>
        <dbReference type="EMBL" id="CAI8845146.1"/>
    </source>
</evidence>
<keyword evidence="2" id="KW-1185">Reference proteome</keyword>
<organism evidence="1 2">
    <name type="scientific">Methylocaldum szegediense</name>
    <dbReference type="NCBI Taxonomy" id="73780"/>
    <lineage>
        <taxon>Bacteria</taxon>
        <taxon>Pseudomonadati</taxon>
        <taxon>Pseudomonadota</taxon>
        <taxon>Gammaproteobacteria</taxon>
        <taxon>Methylococcales</taxon>
        <taxon>Methylococcaceae</taxon>
        <taxon>Methylocaldum</taxon>
    </lineage>
</organism>
<gene>
    <name evidence="1" type="ORF">MSZNOR_2404</name>
</gene>